<evidence type="ECO:0000313" key="2">
    <source>
        <dbReference type="Proteomes" id="UP001642360"/>
    </source>
</evidence>
<gene>
    <name evidence="1" type="ORF">ILEXP_LOCUS39987</name>
</gene>
<dbReference type="AlphaFoldDB" id="A0ABC8TLZ0"/>
<dbReference type="Proteomes" id="UP001642360">
    <property type="component" value="Unassembled WGS sequence"/>
</dbReference>
<reference evidence="1 2" key="1">
    <citation type="submission" date="2024-02" db="EMBL/GenBank/DDBJ databases">
        <authorList>
            <person name="Vignale AGUSTIN F."/>
            <person name="Sosa J E."/>
            <person name="Modenutti C."/>
        </authorList>
    </citation>
    <scope>NUCLEOTIDE SEQUENCE [LARGE SCALE GENOMIC DNA]</scope>
</reference>
<comment type="caution">
    <text evidence="1">The sequence shown here is derived from an EMBL/GenBank/DDBJ whole genome shotgun (WGS) entry which is preliminary data.</text>
</comment>
<evidence type="ECO:0000313" key="1">
    <source>
        <dbReference type="EMBL" id="CAK9170492.1"/>
    </source>
</evidence>
<protein>
    <submittedName>
        <fullName evidence="1">Uncharacterized protein</fullName>
    </submittedName>
</protein>
<proteinExistence type="predicted"/>
<keyword evidence="2" id="KW-1185">Reference proteome</keyword>
<dbReference type="EMBL" id="CAUOFW020005503">
    <property type="protein sequence ID" value="CAK9170492.1"/>
    <property type="molecule type" value="Genomic_DNA"/>
</dbReference>
<name>A0ABC8TLZ0_9AQUA</name>
<organism evidence="1 2">
    <name type="scientific">Ilex paraguariensis</name>
    <name type="common">yerba mate</name>
    <dbReference type="NCBI Taxonomy" id="185542"/>
    <lineage>
        <taxon>Eukaryota</taxon>
        <taxon>Viridiplantae</taxon>
        <taxon>Streptophyta</taxon>
        <taxon>Embryophyta</taxon>
        <taxon>Tracheophyta</taxon>
        <taxon>Spermatophyta</taxon>
        <taxon>Magnoliopsida</taxon>
        <taxon>eudicotyledons</taxon>
        <taxon>Gunneridae</taxon>
        <taxon>Pentapetalae</taxon>
        <taxon>asterids</taxon>
        <taxon>campanulids</taxon>
        <taxon>Aquifoliales</taxon>
        <taxon>Aquifoliaceae</taxon>
        <taxon>Ilex</taxon>
    </lineage>
</organism>
<sequence length="67" mass="7651">MERVSGETLATTQLDTLETSMTAQEFEQSGGLESFGINAQKVSLQLVGLDLWWSQYIVEFRAFEFER</sequence>
<accession>A0ABC8TLZ0</accession>